<feature type="domain" description="Poly A polymerase head" evidence="9">
    <location>
        <begin position="28"/>
        <end position="156"/>
    </location>
</feature>
<name>A0A1M4WZE5_9ACTN</name>
<dbReference type="InterPro" id="IPR002646">
    <property type="entry name" value="PolA_pol_head_dom"/>
</dbReference>
<evidence type="ECO:0000256" key="2">
    <source>
        <dbReference type="ARBA" id="ARBA00022679"/>
    </source>
</evidence>
<evidence type="ECO:0000256" key="1">
    <source>
        <dbReference type="ARBA" id="ARBA00001946"/>
    </source>
</evidence>
<dbReference type="PANTHER" id="PTHR46173:SF1">
    <property type="entry name" value="CCA TRNA NUCLEOTIDYLTRANSFERASE 1, MITOCHONDRIAL"/>
    <property type="match status" value="1"/>
</dbReference>
<dbReference type="CDD" id="cd00077">
    <property type="entry name" value="HDc"/>
    <property type="match status" value="1"/>
</dbReference>
<evidence type="ECO:0000256" key="4">
    <source>
        <dbReference type="ARBA" id="ARBA00022695"/>
    </source>
</evidence>
<dbReference type="RefSeq" id="WP_072791612.1">
    <property type="nucleotide sequence ID" value="NZ_FQUL01000031.1"/>
</dbReference>
<feature type="domain" description="tRNA nucleotidyltransferase/poly(A) polymerase RNA and SrmB- binding" evidence="11">
    <location>
        <begin position="184"/>
        <end position="244"/>
    </location>
</feature>
<feature type="coiled-coil region" evidence="8">
    <location>
        <begin position="380"/>
        <end position="407"/>
    </location>
</feature>
<evidence type="ECO:0000259" key="9">
    <source>
        <dbReference type="Pfam" id="PF01743"/>
    </source>
</evidence>
<evidence type="ECO:0000259" key="11">
    <source>
        <dbReference type="Pfam" id="PF12627"/>
    </source>
</evidence>
<dbReference type="GO" id="GO:0016779">
    <property type="term" value="F:nucleotidyltransferase activity"/>
    <property type="evidence" value="ECO:0007669"/>
    <property type="project" value="UniProtKB-KW"/>
</dbReference>
<evidence type="ECO:0000259" key="10">
    <source>
        <dbReference type="Pfam" id="PF01966"/>
    </source>
</evidence>
<dbReference type="SUPFAM" id="SSF81891">
    <property type="entry name" value="Poly A polymerase C-terminal region-like"/>
    <property type="match status" value="1"/>
</dbReference>
<dbReference type="STRING" id="1121881.SAMN02745225_01842"/>
<dbReference type="GO" id="GO:0000049">
    <property type="term" value="F:tRNA binding"/>
    <property type="evidence" value="ECO:0007669"/>
    <property type="project" value="TreeGrafter"/>
</dbReference>
<dbReference type="AlphaFoldDB" id="A0A1M4WZE5"/>
<keyword evidence="13" id="KW-1185">Reference proteome</keyword>
<dbReference type="SUPFAM" id="SSF81301">
    <property type="entry name" value="Nucleotidyltransferase"/>
    <property type="match status" value="1"/>
</dbReference>
<keyword evidence="5" id="KW-0479">Metal-binding</keyword>
<dbReference type="InterPro" id="IPR050264">
    <property type="entry name" value="Bact_CCA-adding_enz_type3_sf"/>
</dbReference>
<keyword evidence="4" id="KW-0548">Nucleotidyltransferase</keyword>
<dbReference type="Gene3D" id="3.30.460.10">
    <property type="entry name" value="Beta Polymerase, domain 2"/>
    <property type="match status" value="1"/>
</dbReference>
<comment type="cofactor">
    <cofactor evidence="1">
        <name>Mg(2+)</name>
        <dbReference type="ChEBI" id="CHEBI:18420"/>
    </cofactor>
</comment>
<dbReference type="InterPro" id="IPR003607">
    <property type="entry name" value="HD/PDEase_dom"/>
</dbReference>
<dbReference type="InterPro" id="IPR043519">
    <property type="entry name" value="NT_sf"/>
</dbReference>
<dbReference type="EMBL" id="FQUL01000031">
    <property type="protein sequence ID" value="SHE86584.1"/>
    <property type="molecule type" value="Genomic_DNA"/>
</dbReference>
<feature type="domain" description="HD" evidence="10">
    <location>
        <begin position="274"/>
        <end position="374"/>
    </location>
</feature>
<dbReference type="Pfam" id="PF01743">
    <property type="entry name" value="PolyA_pol"/>
    <property type="match status" value="1"/>
</dbReference>
<evidence type="ECO:0000313" key="12">
    <source>
        <dbReference type="EMBL" id="SHE86584.1"/>
    </source>
</evidence>
<dbReference type="GO" id="GO:0046872">
    <property type="term" value="F:metal ion binding"/>
    <property type="evidence" value="ECO:0007669"/>
    <property type="project" value="UniProtKB-KW"/>
</dbReference>
<organism evidence="12 13">
    <name type="scientific">Ferrithrix thermotolerans DSM 19514</name>
    <dbReference type="NCBI Taxonomy" id="1121881"/>
    <lineage>
        <taxon>Bacteria</taxon>
        <taxon>Bacillati</taxon>
        <taxon>Actinomycetota</taxon>
        <taxon>Acidimicrobiia</taxon>
        <taxon>Acidimicrobiales</taxon>
        <taxon>Acidimicrobiaceae</taxon>
        <taxon>Ferrithrix</taxon>
    </lineage>
</organism>
<dbReference type="CDD" id="cd05398">
    <property type="entry name" value="NT_ClassII-CCAase"/>
    <property type="match status" value="1"/>
</dbReference>
<dbReference type="GO" id="GO:0008033">
    <property type="term" value="P:tRNA processing"/>
    <property type="evidence" value="ECO:0007669"/>
    <property type="project" value="UniProtKB-KW"/>
</dbReference>
<evidence type="ECO:0000256" key="7">
    <source>
        <dbReference type="ARBA" id="ARBA00022842"/>
    </source>
</evidence>
<dbReference type="InterPro" id="IPR032828">
    <property type="entry name" value="PolyA_RNA-bd"/>
</dbReference>
<keyword evidence="2" id="KW-0808">Transferase</keyword>
<sequence length="467" mass="52614">MSSVEVIDNLNKELDPLRDGFEQAGRRLYLVGGVVRDILLGALDQNVADVDLTTDATPEEIESIVSPVADNLWLVGKRFGTISLEIGMRKIEITTHRAESYESSSRKPSVNFSKSIDEDLSRRDFTINAMAIELTGIDSKLIDPFGGLRNLLERKLKTPGRAEDSFSDDPLRMLRAARFVARFGLEPDKDILDAAGELKGRLSVVSPERIREELSKLLVLPDPTSGLWFLIDTGVMGEFLPEIPALALEQDPVHRHKDVLAHTVAVVSKTSPDLILRMAALLHDIGKPKTREITPNGVSFHFHDVVGARMARKRLLALKYSSNEIDAICKLVELHLRFHTYKAGWNDKAVRRYVRDAGPLYERLNELTLADVTTRDKNKVKFFHQKMEELQERVKILSEQEELASIRPELDGNEVMEILGIGPSKDVGDAMDFLLEIRLDEGIIGKDAAKERLQRWWRTRPITTKVS</sequence>
<gene>
    <name evidence="12" type="ORF">SAMN02745225_01842</name>
</gene>
<dbReference type="Gene3D" id="1.10.3090.10">
    <property type="entry name" value="cca-adding enzyme, domain 2"/>
    <property type="match status" value="1"/>
</dbReference>
<evidence type="ECO:0000256" key="5">
    <source>
        <dbReference type="ARBA" id="ARBA00022723"/>
    </source>
</evidence>
<protein>
    <submittedName>
        <fullName evidence="12">Poly(A) polymerase</fullName>
    </submittedName>
</protein>
<dbReference type="InterPro" id="IPR006675">
    <property type="entry name" value="HDIG_dom"/>
</dbReference>
<keyword evidence="6" id="KW-0547">Nucleotide-binding</keyword>
<dbReference type="PANTHER" id="PTHR46173">
    <property type="entry name" value="CCA TRNA NUCLEOTIDYLTRANSFERASE 1, MITOCHONDRIAL"/>
    <property type="match status" value="1"/>
</dbReference>
<evidence type="ECO:0000256" key="8">
    <source>
        <dbReference type="SAM" id="Coils"/>
    </source>
</evidence>
<dbReference type="NCBIfam" id="TIGR00277">
    <property type="entry name" value="HDIG"/>
    <property type="match status" value="1"/>
</dbReference>
<dbReference type="NCBIfam" id="TIGR02692">
    <property type="entry name" value="tRNA_CCA_actino"/>
    <property type="match status" value="1"/>
</dbReference>
<evidence type="ECO:0000256" key="6">
    <source>
        <dbReference type="ARBA" id="ARBA00022741"/>
    </source>
</evidence>
<keyword evidence="7" id="KW-0460">Magnesium</keyword>
<accession>A0A1M4WZE5</accession>
<dbReference type="InterPro" id="IPR006674">
    <property type="entry name" value="HD_domain"/>
</dbReference>
<proteinExistence type="predicted"/>
<keyword evidence="3" id="KW-0819">tRNA processing</keyword>
<dbReference type="Pfam" id="PF12627">
    <property type="entry name" value="PolyA_pol_RNAbd"/>
    <property type="match status" value="1"/>
</dbReference>
<evidence type="ECO:0000313" key="13">
    <source>
        <dbReference type="Proteomes" id="UP000184295"/>
    </source>
</evidence>
<evidence type="ECO:0000256" key="3">
    <source>
        <dbReference type="ARBA" id="ARBA00022694"/>
    </source>
</evidence>
<keyword evidence="8" id="KW-0175">Coiled coil</keyword>
<dbReference type="OrthoDB" id="9805698at2"/>
<dbReference type="Proteomes" id="UP000184295">
    <property type="component" value="Unassembled WGS sequence"/>
</dbReference>
<dbReference type="GO" id="GO:0000166">
    <property type="term" value="F:nucleotide binding"/>
    <property type="evidence" value="ECO:0007669"/>
    <property type="project" value="UniProtKB-KW"/>
</dbReference>
<dbReference type="InterPro" id="IPR014065">
    <property type="entry name" value="tRNA_adenylyltransferase"/>
</dbReference>
<reference evidence="13" key="1">
    <citation type="submission" date="2016-11" db="EMBL/GenBank/DDBJ databases">
        <authorList>
            <person name="Varghese N."/>
            <person name="Submissions S."/>
        </authorList>
    </citation>
    <scope>NUCLEOTIDE SEQUENCE [LARGE SCALE GENOMIC DNA]</scope>
    <source>
        <strain evidence="13">DSM 19514</strain>
    </source>
</reference>
<dbReference type="Pfam" id="PF01966">
    <property type="entry name" value="HD"/>
    <property type="match status" value="1"/>
</dbReference>